<protein>
    <recommendedName>
        <fullName evidence="3">histidine kinase</fullName>
        <ecNumber evidence="3">2.7.13.3</ecNumber>
    </recommendedName>
</protein>
<evidence type="ECO:0000256" key="10">
    <source>
        <dbReference type="PROSITE-ProRule" id="PRU00169"/>
    </source>
</evidence>
<evidence type="ECO:0000256" key="3">
    <source>
        <dbReference type="ARBA" id="ARBA00012438"/>
    </source>
</evidence>
<dbReference type="Gene3D" id="6.10.340.10">
    <property type="match status" value="1"/>
</dbReference>
<dbReference type="SMART" id="SM00387">
    <property type="entry name" value="HATPase_c"/>
    <property type="match status" value="1"/>
</dbReference>
<dbReference type="EC" id="2.7.13.3" evidence="3"/>
<dbReference type="Pfam" id="PF02518">
    <property type="entry name" value="HATPase_c"/>
    <property type="match status" value="1"/>
</dbReference>
<dbReference type="SUPFAM" id="SSF55874">
    <property type="entry name" value="ATPase domain of HSP90 chaperone/DNA topoisomerase II/histidine kinase"/>
    <property type="match status" value="1"/>
</dbReference>
<dbReference type="PRINTS" id="PR00344">
    <property type="entry name" value="BCTRLSENSOR"/>
</dbReference>
<dbReference type="PROSITE" id="PS50110">
    <property type="entry name" value="RESPONSE_REGULATORY"/>
    <property type="match status" value="1"/>
</dbReference>
<dbReference type="Gene3D" id="3.40.50.2300">
    <property type="match status" value="1"/>
</dbReference>
<dbReference type="GO" id="GO:0005886">
    <property type="term" value="C:plasma membrane"/>
    <property type="evidence" value="ECO:0007669"/>
    <property type="project" value="UniProtKB-SubCell"/>
</dbReference>
<proteinExistence type="predicted"/>
<dbReference type="RefSeq" id="WP_187579370.1">
    <property type="nucleotide sequence ID" value="NZ_CP060713.1"/>
</dbReference>
<keyword evidence="9" id="KW-0902">Two-component regulatory system</keyword>
<dbReference type="SUPFAM" id="SSF52172">
    <property type="entry name" value="CheY-like"/>
    <property type="match status" value="1"/>
</dbReference>
<dbReference type="GO" id="GO:0009927">
    <property type="term" value="F:histidine phosphotransfer kinase activity"/>
    <property type="evidence" value="ECO:0007669"/>
    <property type="project" value="TreeGrafter"/>
</dbReference>
<keyword evidence="11" id="KW-0472">Membrane</keyword>
<dbReference type="InterPro" id="IPR003660">
    <property type="entry name" value="HAMP_dom"/>
</dbReference>
<gene>
    <name evidence="15" type="ORF">H9L09_03585</name>
</gene>
<comment type="subcellular location">
    <subcellularLocation>
        <location evidence="2">Cell membrane</location>
    </subcellularLocation>
</comment>
<comment type="catalytic activity">
    <reaction evidence="1">
        <text>ATP + protein L-histidine = ADP + protein N-phospho-L-histidine.</text>
        <dbReference type="EC" id="2.7.13.3"/>
    </reaction>
</comment>
<dbReference type="AlphaFoldDB" id="A0A7G9RD53"/>
<dbReference type="PROSITE" id="PS50885">
    <property type="entry name" value="HAMP"/>
    <property type="match status" value="1"/>
</dbReference>
<evidence type="ECO:0000313" key="15">
    <source>
        <dbReference type="EMBL" id="QNN53528.1"/>
    </source>
</evidence>
<dbReference type="Pfam" id="PF00072">
    <property type="entry name" value="Response_reg"/>
    <property type="match status" value="1"/>
</dbReference>
<dbReference type="InterPro" id="IPR036890">
    <property type="entry name" value="HATPase_C_sf"/>
</dbReference>
<dbReference type="SMART" id="SM00388">
    <property type="entry name" value="HisKA"/>
    <property type="match status" value="1"/>
</dbReference>
<dbReference type="SMART" id="SM00304">
    <property type="entry name" value="HAMP"/>
    <property type="match status" value="1"/>
</dbReference>
<evidence type="ECO:0000256" key="11">
    <source>
        <dbReference type="SAM" id="Phobius"/>
    </source>
</evidence>
<dbReference type="EMBL" id="CP060713">
    <property type="protein sequence ID" value="QNN53528.1"/>
    <property type="molecule type" value="Genomic_DNA"/>
</dbReference>
<dbReference type="Proteomes" id="UP000515947">
    <property type="component" value="Chromosome"/>
</dbReference>
<dbReference type="InterPro" id="IPR001789">
    <property type="entry name" value="Sig_transdc_resp-reg_receiver"/>
</dbReference>
<feature type="modified residue" description="4-aspartylphosphate" evidence="10">
    <location>
        <position position="589"/>
    </location>
</feature>
<evidence type="ECO:0000259" key="14">
    <source>
        <dbReference type="PROSITE" id="PS50885"/>
    </source>
</evidence>
<dbReference type="InterPro" id="IPR004358">
    <property type="entry name" value="Sig_transdc_His_kin-like_C"/>
</dbReference>
<feature type="domain" description="Response regulatory" evidence="13">
    <location>
        <begin position="540"/>
        <end position="651"/>
    </location>
</feature>
<keyword evidence="6 11" id="KW-0812">Transmembrane</keyword>
<evidence type="ECO:0000259" key="13">
    <source>
        <dbReference type="PROSITE" id="PS50110"/>
    </source>
</evidence>
<dbReference type="CDD" id="cd16922">
    <property type="entry name" value="HATPase_EvgS-ArcB-TorS-like"/>
    <property type="match status" value="1"/>
</dbReference>
<feature type="transmembrane region" description="Helical" evidence="11">
    <location>
        <begin position="198"/>
        <end position="226"/>
    </location>
</feature>
<evidence type="ECO:0000256" key="9">
    <source>
        <dbReference type="ARBA" id="ARBA00023012"/>
    </source>
</evidence>
<evidence type="ECO:0000256" key="4">
    <source>
        <dbReference type="ARBA" id="ARBA00022553"/>
    </source>
</evidence>
<feature type="domain" description="HAMP" evidence="14">
    <location>
        <begin position="223"/>
        <end position="275"/>
    </location>
</feature>
<dbReference type="SUPFAM" id="SSF47384">
    <property type="entry name" value="Homodimeric domain of signal transducing histidine kinase"/>
    <property type="match status" value="1"/>
</dbReference>
<dbReference type="Pfam" id="PF00672">
    <property type="entry name" value="HAMP"/>
    <property type="match status" value="1"/>
</dbReference>
<evidence type="ECO:0000256" key="6">
    <source>
        <dbReference type="ARBA" id="ARBA00022692"/>
    </source>
</evidence>
<keyword evidence="7" id="KW-0418">Kinase</keyword>
<evidence type="ECO:0000259" key="12">
    <source>
        <dbReference type="PROSITE" id="PS50109"/>
    </source>
</evidence>
<dbReference type="Pfam" id="PF00512">
    <property type="entry name" value="HisKA"/>
    <property type="match status" value="1"/>
</dbReference>
<evidence type="ECO:0000313" key="16">
    <source>
        <dbReference type="Proteomes" id="UP000515947"/>
    </source>
</evidence>
<dbReference type="InterPro" id="IPR036097">
    <property type="entry name" value="HisK_dim/P_sf"/>
</dbReference>
<name>A0A7G9RD53_9ACTN</name>
<evidence type="ECO:0000256" key="7">
    <source>
        <dbReference type="ARBA" id="ARBA00022777"/>
    </source>
</evidence>
<dbReference type="Gene3D" id="1.10.287.130">
    <property type="match status" value="1"/>
</dbReference>
<keyword evidence="5" id="KW-0808">Transferase</keyword>
<dbReference type="SMART" id="SM00448">
    <property type="entry name" value="REC"/>
    <property type="match status" value="1"/>
</dbReference>
<dbReference type="InterPro" id="IPR011006">
    <property type="entry name" value="CheY-like_superfamily"/>
</dbReference>
<dbReference type="PANTHER" id="PTHR43047">
    <property type="entry name" value="TWO-COMPONENT HISTIDINE PROTEIN KINASE"/>
    <property type="match status" value="1"/>
</dbReference>
<dbReference type="CDD" id="cd00082">
    <property type="entry name" value="HisKA"/>
    <property type="match status" value="1"/>
</dbReference>
<dbReference type="Gene3D" id="3.30.565.10">
    <property type="entry name" value="Histidine kinase-like ATPase, C-terminal domain"/>
    <property type="match status" value="1"/>
</dbReference>
<dbReference type="KEGG" id="nmes:H9L09_03585"/>
<evidence type="ECO:0000256" key="5">
    <source>
        <dbReference type="ARBA" id="ARBA00022679"/>
    </source>
</evidence>
<dbReference type="SUPFAM" id="SSF158472">
    <property type="entry name" value="HAMP domain-like"/>
    <property type="match status" value="1"/>
</dbReference>
<keyword evidence="16" id="KW-1185">Reference proteome</keyword>
<dbReference type="InterPro" id="IPR003594">
    <property type="entry name" value="HATPase_dom"/>
</dbReference>
<dbReference type="PANTHER" id="PTHR43047:SF72">
    <property type="entry name" value="OSMOSENSING HISTIDINE PROTEIN KINASE SLN1"/>
    <property type="match status" value="1"/>
</dbReference>
<dbReference type="CDD" id="cd06225">
    <property type="entry name" value="HAMP"/>
    <property type="match status" value="1"/>
</dbReference>
<dbReference type="InterPro" id="IPR005467">
    <property type="entry name" value="His_kinase_dom"/>
</dbReference>
<sequence length="657" mass="71406">MTRWLRPLVDAVARVPAGIHRKLLFGFLAGAVLLLAMAVLSLVVIGRMEDRMVDLSGHETKVNRAQQMLYDVTAQSHYRAMELLLLRTDPQEAASYNDKIVLKKQQFGSLLNRMERADPAEAATYRDIRAANAVYARSSRAVQALVAAGDVPAAVNLHIAREHQQSHVLEDQLITPLINRSTVQMDQARAGFRADRTFLTTVVVAFSAVSVLTALILGFLLSWAIILPVKRIDLAFARITTGNFAERVRLPNRDELGRLGENLNRTSARLASLFNAERRLASRLTETNESLQRASEAKSRFLASVSHELRTPMNAILGFTEALLAGLDGPLNADQRTSLEWVQRGGRDLLALINELLDLAKVESGRITLAPGPLVPRDVVETVVEQLQPLAQQKGLRLTCSSADAPAEAILDEQRVRQIVGNLIGNALKFSDEGEIHVLVDGAAEGRLHVAVQDHGQGIPLEKQEVIFDEFRQADDGSGGTGLGLAISRRLARAQGGDVTVESEEGTGSVFHLLLPLDCRPSLPVPGAEEPRPVGAADRLLLTVDDDPSVAPLLEKMLTGHGYRVVASERADLAVEDARRLHPDVILLDLLMPERDGAEVLDDLRADPATRDIPVIVVSVVDRTEVPPDVDGALSKPIDKASLLAALHGSEPARVTV</sequence>
<feature type="transmembrane region" description="Helical" evidence="11">
    <location>
        <begin position="23"/>
        <end position="45"/>
    </location>
</feature>
<dbReference type="PROSITE" id="PS50109">
    <property type="entry name" value="HIS_KIN"/>
    <property type="match status" value="1"/>
</dbReference>
<feature type="domain" description="Histidine kinase" evidence="12">
    <location>
        <begin position="304"/>
        <end position="519"/>
    </location>
</feature>
<reference evidence="15 16" key="1">
    <citation type="submission" date="2020-08" db="EMBL/GenBank/DDBJ databases">
        <title>Genome sequence of Nocardioides mesophilus KACC 16243T.</title>
        <authorList>
            <person name="Hyun D.-W."/>
            <person name="Bae J.-W."/>
        </authorList>
    </citation>
    <scope>NUCLEOTIDE SEQUENCE [LARGE SCALE GENOMIC DNA]</scope>
    <source>
        <strain evidence="15 16">KACC 16243</strain>
    </source>
</reference>
<evidence type="ECO:0000256" key="8">
    <source>
        <dbReference type="ARBA" id="ARBA00022989"/>
    </source>
</evidence>
<keyword evidence="8 11" id="KW-1133">Transmembrane helix</keyword>
<dbReference type="GO" id="GO:0000155">
    <property type="term" value="F:phosphorelay sensor kinase activity"/>
    <property type="evidence" value="ECO:0007669"/>
    <property type="project" value="InterPro"/>
</dbReference>
<organism evidence="15 16">
    <name type="scientific">Nocardioides mesophilus</name>
    <dbReference type="NCBI Taxonomy" id="433659"/>
    <lineage>
        <taxon>Bacteria</taxon>
        <taxon>Bacillati</taxon>
        <taxon>Actinomycetota</taxon>
        <taxon>Actinomycetes</taxon>
        <taxon>Propionibacteriales</taxon>
        <taxon>Nocardioidaceae</taxon>
        <taxon>Nocardioides</taxon>
    </lineage>
</organism>
<keyword evidence="4 10" id="KW-0597">Phosphoprotein</keyword>
<dbReference type="InterPro" id="IPR003661">
    <property type="entry name" value="HisK_dim/P_dom"/>
</dbReference>
<evidence type="ECO:0000256" key="2">
    <source>
        <dbReference type="ARBA" id="ARBA00004236"/>
    </source>
</evidence>
<evidence type="ECO:0000256" key="1">
    <source>
        <dbReference type="ARBA" id="ARBA00000085"/>
    </source>
</evidence>
<accession>A0A7G9RD53</accession>